<evidence type="ECO:0000256" key="1">
    <source>
        <dbReference type="ARBA" id="ARBA00008635"/>
    </source>
</evidence>
<accession>A0A4R0N331</accession>
<dbReference type="SUPFAM" id="SSF109854">
    <property type="entry name" value="DinB/YfiT-like putative metalloenzymes"/>
    <property type="match status" value="1"/>
</dbReference>
<dbReference type="Pfam" id="PF05163">
    <property type="entry name" value="DinB"/>
    <property type="match status" value="1"/>
</dbReference>
<dbReference type="Gene3D" id="1.20.120.450">
    <property type="entry name" value="dinb family like domain"/>
    <property type="match status" value="1"/>
</dbReference>
<evidence type="ECO:0000313" key="4">
    <source>
        <dbReference type="EMBL" id="TCC94241.1"/>
    </source>
</evidence>
<dbReference type="RefSeq" id="WP_131552102.1">
    <property type="nucleotide sequence ID" value="NZ_SJSK01000001.1"/>
</dbReference>
<comment type="similarity">
    <text evidence="1">Belongs to the DinB family.</text>
</comment>
<evidence type="ECO:0000256" key="3">
    <source>
        <dbReference type="PIRSR" id="PIRSR607837-1"/>
    </source>
</evidence>
<feature type="binding site" evidence="3">
    <location>
        <position position="47"/>
    </location>
    <ligand>
        <name>a divalent metal cation</name>
        <dbReference type="ChEBI" id="CHEBI:60240"/>
    </ligand>
</feature>
<protein>
    <submittedName>
        <fullName evidence="4">DinB family protein</fullName>
    </submittedName>
</protein>
<evidence type="ECO:0000256" key="2">
    <source>
        <dbReference type="ARBA" id="ARBA00022723"/>
    </source>
</evidence>
<keyword evidence="5" id="KW-1185">Reference proteome</keyword>
<dbReference type="InterPro" id="IPR034660">
    <property type="entry name" value="DinB/YfiT-like"/>
</dbReference>
<reference evidence="4 5" key="1">
    <citation type="submission" date="2019-02" db="EMBL/GenBank/DDBJ databases">
        <title>Pedobacter sp. RP-1-13 sp. nov., isolated from Arctic soil.</title>
        <authorList>
            <person name="Dahal R.H."/>
        </authorList>
    </citation>
    <scope>NUCLEOTIDE SEQUENCE [LARGE SCALE GENOMIC DNA]</scope>
    <source>
        <strain evidence="4 5">RP-1-13</strain>
    </source>
</reference>
<feature type="binding site" evidence="3">
    <location>
        <position position="137"/>
    </location>
    <ligand>
        <name>a divalent metal cation</name>
        <dbReference type="ChEBI" id="CHEBI:60240"/>
    </ligand>
</feature>
<gene>
    <name evidence="4" type="ORF">EZ428_05545</name>
</gene>
<dbReference type="InterPro" id="IPR007837">
    <property type="entry name" value="DinB"/>
</dbReference>
<proteinExistence type="inferred from homology"/>
<dbReference type="AlphaFoldDB" id="A0A4R0N331"/>
<name>A0A4R0N331_9SPHI</name>
<dbReference type="EMBL" id="SJSK01000001">
    <property type="protein sequence ID" value="TCC94241.1"/>
    <property type="molecule type" value="Genomic_DNA"/>
</dbReference>
<dbReference type="Proteomes" id="UP000292884">
    <property type="component" value="Unassembled WGS sequence"/>
</dbReference>
<sequence length="165" mass="18698">MNIIKLLLTELESEAQTTHKFLALVPLEKGDWAPHEKSMKMKALASHIAELPAWIKLALTTEELDFATAPYEPVQVESNNDLLSILEKSLEEAKTSLNDAKEEDFSKRWLLRTGETIHADMSVYEMVRVSFSQTTHHRAQLGVYFRLLDIPVPASYGPTADNQNF</sequence>
<dbReference type="GO" id="GO:0046872">
    <property type="term" value="F:metal ion binding"/>
    <property type="evidence" value="ECO:0007669"/>
    <property type="project" value="UniProtKB-KW"/>
</dbReference>
<comment type="caution">
    <text evidence="4">The sequence shown here is derived from an EMBL/GenBank/DDBJ whole genome shotgun (WGS) entry which is preliminary data.</text>
</comment>
<keyword evidence="2 3" id="KW-0479">Metal-binding</keyword>
<evidence type="ECO:0000313" key="5">
    <source>
        <dbReference type="Proteomes" id="UP000292884"/>
    </source>
</evidence>
<organism evidence="4 5">
    <name type="scientific">Pedobacter frigiditerrae</name>
    <dbReference type="NCBI Taxonomy" id="2530452"/>
    <lineage>
        <taxon>Bacteria</taxon>
        <taxon>Pseudomonadati</taxon>
        <taxon>Bacteroidota</taxon>
        <taxon>Sphingobacteriia</taxon>
        <taxon>Sphingobacteriales</taxon>
        <taxon>Sphingobacteriaceae</taxon>
        <taxon>Pedobacter</taxon>
    </lineage>
</organism>
<dbReference type="OrthoDB" id="119432at2"/>